<comment type="caution">
    <text evidence="1">The sequence shown here is derived from an EMBL/GenBank/DDBJ whole genome shotgun (WGS) entry which is preliminary data.</text>
</comment>
<keyword evidence="2" id="KW-1185">Reference proteome</keyword>
<organism evidence="1 2">
    <name type="scientific">Variovorax rhizosphaerae</name>
    <dbReference type="NCBI Taxonomy" id="1836200"/>
    <lineage>
        <taxon>Bacteria</taxon>
        <taxon>Pseudomonadati</taxon>
        <taxon>Pseudomonadota</taxon>
        <taxon>Betaproteobacteria</taxon>
        <taxon>Burkholderiales</taxon>
        <taxon>Comamonadaceae</taxon>
        <taxon>Variovorax</taxon>
    </lineage>
</organism>
<proteinExistence type="predicted"/>
<dbReference type="RefSeq" id="WP_340344000.1">
    <property type="nucleotide sequence ID" value="NZ_JBBKZT010000009.1"/>
</dbReference>
<evidence type="ECO:0000313" key="2">
    <source>
        <dbReference type="Proteomes" id="UP001385892"/>
    </source>
</evidence>
<sequence length="155" mass="16263">MNATQIALSATLVAGSTAASGQTVPAEQWTGPAVSTIGGAVVRADVVAALNNFLSQGQAAPEAWASTAASADVHVGDTQRAEVKADTTMAMRAGLTGYTTRNEYNPDSAEAQRRNARYIRLRFGPEYTDEVSRLQGAMRPVAVTAPGRKMHTVVD</sequence>
<protein>
    <recommendedName>
        <fullName evidence="3">DUF4148 domain-containing protein</fullName>
    </recommendedName>
</protein>
<accession>A0ABU8WMW0</accession>
<dbReference type="Proteomes" id="UP001385892">
    <property type="component" value="Unassembled WGS sequence"/>
</dbReference>
<evidence type="ECO:0008006" key="3">
    <source>
        <dbReference type="Google" id="ProtNLM"/>
    </source>
</evidence>
<reference evidence="1 2" key="1">
    <citation type="submission" date="2024-03" db="EMBL/GenBank/DDBJ databases">
        <title>Novel species of the genus Variovorax.</title>
        <authorList>
            <person name="Liu Q."/>
            <person name="Xin Y.-H."/>
        </authorList>
    </citation>
    <scope>NUCLEOTIDE SEQUENCE [LARGE SCALE GENOMIC DNA]</scope>
    <source>
        <strain evidence="1 2">KACC 18900</strain>
    </source>
</reference>
<evidence type="ECO:0000313" key="1">
    <source>
        <dbReference type="EMBL" id="MEJ8848860.1"/>
    </source>
</evidence>
<gene>
    <name evidence="1" type="ORF">WKW82_19530</name>
</gene>
<dbReference type="EMBL" id="JBBKZT010000009">
    <property type="protein sequence ID" value="MEJ8848860.1"/>
    <property type="molecule type" value="Genomic_DNA"/>
</dbReference>
<name>A0ABU8WMW0_9BURK</name>